<reference evidence="2" key="1">
    <citation type="journal article" date="2019" name="Int. J. Syst. Evol. Microbiol.">
        <title>The Global Catalogue of Microorganisms (GCM) 10K type strain sequencing project: providing services to taxonomists for standard genome sequencing and annotation.</title>
        <authorList>
            <consortium name="The Broad Institute Genomics Platform"/>
            <consortium name="The Broad Institute Genome Sequencing Center for Infectious Disease"/>
            <person name="Wu L."/>
            <person name="Ma J."/>
        </authorList>
    </citation>
    <scope>NUCLEOTIDE SEQUENCE [LARGE SCALE GENOMIC DNA]</scope>
    <source>
        <strain evidence="2">CGMCC 4.1542</strain>
    </source>
</reference>
<dbReference type="Proteomes" id="UP001595855">
    <property type="component" value="Unassembled WGS sequence"/>
</dbReference>
<protein>
    <submittedName>
        <fullName evidence="1">Uncharacterized protein</fullName>
    </submittedName>
</protein>
<sequence length="528" mass="56467">MTVTLGELYDVVHHRLERAVSASLPGDDPFAHALALTQAGTLVGHVQLLLSRPGERVDATAGDTVRHLHHARRALDGAARWLPAVDPDVAANGGSLGPAVEASGAVLDLIRGHRDGTGAPVTPYALAFTTRSARAYHLRHAASTLHNVSRIVHAASRTLGNRNASVRLQTAHASLQYASVQARHTGAGADSTLAAFPQVLPLTPVPALPTDPLSQDAGRIRDDCERLSRAAYETLHGRSAQSLSGSDLQMITRWRSLGTMLTGRLLAQAATEAPDDAGAMLRGCADLFRNSARTWRDVQRHWDRVVDVDDPQIRPRLPKPSYEMVRRGQISRMPRGAAPHPAVEIARTSTLRAGRLLFGGDWDPDSASPPPGTRPARDIVADSGGVAELAQTAYRLTVADWRIAVAAPQAVTAIEHRLLTDIPEHCPADHPYRFYRLHGHQLDRLRNSFRQVCSAQQAAAQSLLAAAPAIGMDTRRAVLDAAAHRHITARTWAPTPASAPAPVLPARGAMTRGPAVPAPTAPGRGARL</sequence>
<name>A0ABV9X3X1_9ACTN</name>
<evidence type="ECO:0000313" key="2">
    <source>
        <dbReference type="Proteomes" id="UP001595855"/>
    </source>
</evidence>
<accession>A0ABV9X3X1</accession>
<organism evidence="1 2">
    <name type="scientific">Streptomyces lienomycini</name>
    <dbReference type="NCBI Taxonomy" id="284035"/>
    <lineage>
        <taxon>Bacteria</taxon>
        <taxon>Bacillati</taxon>
        <taxon>Actinomycetota</taxon>
        <taxon>Actinomycetes</taxon>
        <taxon>Kitasatosporales</taxon>
        <taxon>Streptomycetaceae</taxon>
        <taxon>Streptomyces</taxon>
    </lineage>
</organism>
<proteinExistence type="predicted"/>
<keyword evidence="2" id="KW-1185">Reference proteome</keyword>
<dbReference type="EMBL" id="JBHSJO010000002">
    <property type="protein sequence ID" value="MFC5020209.1"/>
    <property type="molecule type" value="Genomic_DNA"/>
</dbReference>
<comment type="caution">
    <text evidence="1">The sequence shown here is derived from an EMBL/GenBank/DDBJ whole genome shotgun (WGS) entry which is preliminary data.</text>
</comment>
<gene>
    <name evidence="1" type="ORF">ACFPRC_35885</name>
</gene>
<evidence type="ECO:0000313" key="1">
    <source>
        <dbReference type="EMBL" id="MFC5020209.1"/>
    </source>
</evidence>
<dbReference type="RefSeq" id="WP_344505296.1">
    <property type="nucleotide sequence ID" value="NZ_BAAATN010000028.1"/>
</dbReference>